<comment type="subunit">
    <text evidence="2">Interacts with EME1.</text>
</comment>
<keyword evidence="2" id="KW-0227">DNA damage</keyword>
<dbReference type="InterPro" id="IPR010996">
    <property type="entry name" value="HHH_MUS81"/>
</dbReference>
<dbReference type="Pfam" id="PF14716">
    <property type="entry name" value="HHH_8"/>
    <property type="match status" value="1"/>
</dbReference>
<dbReference type="GO" id="GO:0005634">
    <property type="term" value="C:nucleus"/>
    <property type="evidence" value="ECO:0007669"/>
    <property type="project" value="UniProtKB-SubCell"/>
</dbReference>
<dbReference type="Proteomes" id="UP000515154">
    <property type="component" value="Unplaced"/>
</dbReference>
<dbReference type="GO" id="GO:0031573">
    <property type="term" value="P:mitotic intra-S DNA damage checkpoint signaling"/>
    <property type="evidence" value="ECO:0007669"/>
    <property type="project" value="TreeGrafter"/>
</dbReference>
<dbReference type="KEGG" id="osn:115229982"/>
<comment type="subcellular location">
    <subcellularLocation>
        <location evidence="2">Nucleus</location>
    </subcellularLocation>
</comment>
<dbReference type="PANTHER" id="PTHR13451">
    <property type="entry name" value="CLASS II CROSSOVER JUNCTION ENDONUCLEASE MUS81"/>
    <property type="match status" value="1"/>
</dbReference>
<dbReference type="GO" id="GO:0048257">
    <property type="term" value="F:3'-flap endonuclease activity"/>
    <property type="evidence" value="ECO:0007669"/>
    <property type="project" value="TreeGrafter"/>
</dbReference>
<dbReference type="GO" id="GO:0000727">
    <property type="term" value="P:double-strand break repair via break-induced replication"/>
    <property type="evidence" value="ECO:0007669"/>
    <property type="project" value="UniProtKB-UniRule"/>
</dbReference>
<dbReference type="GO" id="GO:0046872">
    <property type="term" value="F:metal ion binding"/>
    <property type="evidence" value="ECO:0007669"/>
    <property type="project" value="UniProtKB-UniRule"/>
</dbReference>
<dbReference type="GO" id="GO:0008821">
    <property type="term" value="F:crossover junction DNA endonuclease activity"/>
    <property type="evidence" value="ECO:0007669"/>
    <property type="project" value="UniProtKB-UniRule"/>
</dbReference>
<dbReference type="InterPro" id="IPR011335">
    <property type="entry name" value="Restrct_endonuc-II-like"/>
</dbReference>
<dbReference type="EC" id="3.1.22.-" evidence="2"/>
<accession>A0A6P7TWI0</accession>
<keyword evidence="2" id="KW-0539">Nucleus</keyword>
<evidence type="ECO:0000259" key="4">
    <source>
        <dbReference type="SMART" id="SM00891"/>
    </source>
</evidence>
<dbReference type="SMART" id="SM00891">
    <property type="entry name" value="ERCC4"/>
    <property type="match status" value="1"/>
</dbReference>
<dbReference type="InterPro" id="IPR006166">
    <property type="entry name" value="ERCC4_domain"/>
</dbReference>
<protein>
    <recommendedName>
        <fullName evidence="2">Crossover junction endonuclease MUS81</fullName>
        <ecNumber evidence="2">3.1.22.-</ecNumber>
    </recommendedName>
</protein>
<keyword evidence="2" id="KW-0255">Endonuclease</keyword>
<reference evidence="6" key="1">
    <citation type="submission" date="2025-08" db="UniProtKB">
        <authorList>
            <consortium name="RefSeq"/>
        </authorList>
    </citation>
    <scope>IDENTIFICATION</scope>
</reference>
<comment type="cofactor">
    <cofactor evidence="2">
        <name>Mg(2+)</name>
        <dbReference type="ChEBI" id="CHEBI:18420"/>
    </cofactor>
</comment>
<name>A0A6P7TWI0_9MOLL</name>
<evidence type="ECO:0000256" key="2">
    <source>
        <dbReference type="RuleBase" id="RU369042"/>
    </source>
</evidence>
<proteinExistence type="inferred from homology"/>
<evidence type="ECO:0000313" key="5">
    <source>
        <dbReference type="Proteomes" id="UP000515154"/>
    </source>
</evidence>
<dbReference type="GO" id="GO:0000712">
    <property type="term" value="P:resolution of meiotic recombination intermediates"/>
    <property type="evidence" value="ECO:0007669"/>
    <property type="project" value="TreeGrafter"/>
</dbReference>
<keyword evidence="5" id="KW-1185">Reference proteome</keyword>
<dbReference type="GO" id="GO:0048476">
    <property type="term" value="C:Holliday junction resolvase complex"/>
    <property type="evidence" value="ECO:0007669"/>
    <property type="project" value="UniProtKB-UniRule"/>
</dbReference>
<organism evidence="5 6">
    <name type="scientific">Octopus sinensis</name>
    <name type="common">East Asian common octopus</name>
    <dbReference type="NCBI Taxonomy" id="2607531"/>
    <lineage>
        <taxon>Eukaryota</taxon>
        <taxon>Metazoa</taxon>
        <taxon>Spiralia</taxon>
        <taxon>Lophotrochozoa</taxon>
        <taxon>Mollusca</taxon>
        <taxon>Cephalopoda</taxon>
        <taxon>Coleoidea</taxon>
        <taxon>Octopodiformes</taxon>
        <taxon>Octopoda</taxon>
        <taxon>Incirrata</taxon>
        <taxon>Octopodidae</taxon>
        <taxon>Octopus</taxon>
    </lineage>
</organism>
<dbReference type="RefSeq" id="XP_029656098.2">
    <property type="nucleotide sequence ID" value="XM_029800238.2"/>
</dbReference>
<evidence type="ECO:0000313" key="6">
    <source>
        <dbReference type="RefSeq" id="XP_029656098.2"/>
    </source>
</evidence>
<dbReference type="Gene3D" id="1.10.150.110">
    <property type="entry name" value="DNA polymerase beta, N-terminal domain-like"/>
    <property type="match status" value="1"/>
</dbReference>
<keyword evidence="2" id="KW-0234">DNA repair</keyword>
<dbReference type="Pfam" id="PF02732">
    <property type="entry name" value="ERCC4"/>
    <property type="match status" value="1"/>
</dbReference>
<dbReference type="PANTHER" id="PTHR13451:SF0">
    <property type="entry name" value="CROSSOVER JUNCTION ENDONUCLEASE MUS81"/>
    <property type="match status" value="1"/>
</dbReference>
<dbReference type="GO" id="GO:0006308">
    <property type="term" value="P:DNA catabolic process"/>
    <property type="evidence" value="ECO:0007669"/>
    <property type="project" value="UniProtKB-UniRule"/>
</dbReference>
<keyword evidence="2" id="KW-0233">DNA recombination</keyword>
<keyword evidence="1 2" id="KW-0378">Hydrolase</keyword>
<keyword evidence="2" id="KW-0540">Nuclease</keyword>
<feature type="region of interest" description="Disordered" evidence="3">
    <location>
        <begin position="55"/>
        <end position="77"/>
    </location>
</feature>
<keyword evidence="2" id="KW-0479">Metal-binding</keyword>
<evidence type="ECO:0000256" key="1">
    <source>
        <dbReference type="ARBA" id="ARBA00022801"/>
    </source>
</evidence>
<dbReference type="SUPFAM" id="SSF47802">
    <property type="entry name" value="DNA polymerase beta, N-terminal domain-like"/>
    <property type="match status" value="1"/>
</dbReference>
<feature type="compositionally biased region" description="Low complexity" evidence="3">
    <location>
        <begin position="55"/>
        <end position="70"/>
    </location>
</feature>
<dbReference type="GO" id="GO:0003677">
    <property type="term" value="F:DNA binding"/>
    <property type="evidence" value="ECO:0007669"/>
    <property type="project" value="UniProtKB-UniRule"/>
</dbReference>
<gene>
    <name evidence="6" type="primary">LOC115229982</name>
</gene>
<dbReference type="InterPro" id="IPR033309">
    <property type="entry name" value="Mus81"/>
</dbReference>
<dbReference type="AlphaFoldDB" id="A0A6P7TWI0"/>
<dbReference type="Gene3D" id="3.40.50.10130">
    <property type="match status" value="1"/>
</dbReference>
<comment type="similarity">
    <text evidence="2">Belongs to the XPF family.</text>
</comment>
<dbReference type="CDD" id="cd20074">
    <property type="entry name" value="XPF_nuclease_Mus81"/>
    <property type="match status" value="1"/>
</dbReference>
<dbReference type="SUPFAM" id="SSF52980">
    <property type="entry name" value="Restriction endonuclease-like"/>
    <property type="match status" value="1"/>
</dbReference>
<feature type="domain" description="ERCC4" evidence="4">
    <location>
        <begin position="121"/>
        <end position="208"/>
    </location>
</feature>
<evidence type="ECO:0000256" key="3">
    <source>
        <dbReference type="SAM" id="MobiDB-lite"/>
    </source>
</evidence>
<comment type="function">
    <text evidence="2">Interacts with EME1 to form a DNA structure-specific endonuclease with substrate preference for branched DNA structures with a 5'-end at the branch nick. Typical substrates include 3'-flap structures, D-loops, replication forks and nicked Holliday junctions. May be required in mitosis for the processing of stalled or collapsed replication fork intermediates. May be required in meiosis for the repair of meiosis-specific double strand breaks subsequent to single-end invasion (SEI).</text>
</comment>
<dbReference type="InterPro" id="IPR047416">
    <property type="entry name" value="XPF_nuclease_Mus81"/>
</dbReference>
<keyword evidence="2" id="KW-0460">Magnesium</keyword>
<dbReference type="InterPro" id="IPR027421">
    <property type="entry name" value="DNA_pol_lamdba_lyase_dom_sf"/>
</dbReference>
<sequence>MTPCSALKHKWMRSLAAASLRKFPIRIKSGNDCKILEGFGPKLCAMVDQRLAQTNPETTRTTNPCNPTRPVSSYSEGSAEGTRLWSTISAEIDLAGSGAQSSELTGGERTVVHPSEGGRIVLYVDNCEFCGNRNEQLFRELASIDYCVTKLVVGDYLWVYSRHSEHPVCPHDDDVVLDFIVERKRIDDLASSIIDGRLHEQKVLDRPK</sequence>